<dbReference type="AlphaFoldDB" id="A0AAC8TDD7"/>
<dbReference type="GO" id="GO:0005524">
    <property type="term" value="F:ATP binding"/>
    <property type="evidence" value="ECO:0007669"/>
    <property type="project" value="InterPro"/>
</dbReference>
<dbReference type="PANTHER" id="PTHR30486:SF12">
    <property type="entry name" value="TYPE IV PILUS ATPASE PILU"/>
    <property type="match status" value="1"/>
</dbReference>
<reference evidence="4 6" key="1">
    <citation type="submission" date="2015-05" db="EMBL/GenBank/DDBJ databases">
        <title>Genome assembly of Archangium gephyra DSM 2261.</title>
        <authorList>
            <person name="Sharma G."/>
            <person name="Subramanian S."/>
        </authorList>
    </citation>
    <scope>NUCLEOTIDE SEQUENCE [LARGE SCALE GENOMIC DNA]</scope>
    <source>
        <strain evidence="4 6">DSM 2261</strain>
    </source>
</reference>
<dbReference type="Pfam" id="PF00437">
    <property type="entry name" value="T2SSE"/>
    <property type="match status" value="1"/>
</dbReference>
<dbReference type="EMBL" id="CP011509">
    <property type="protein sequence ID" value="AKJ01723.1"/>
    <property type="molecule type" value="Genomic_DNA"/>
</dbReference>
<accession>A0AAC8TDD7</accession>
<dbReference type="EMBL" id="QUMU01000003">
    <property type="protein sequence ID" value="REG34534.1"/>
    <property type="molecule type" value="Genomic_DNA"/>
</dbReference>
<feature type="domain" description="Bacterial type II secretion system protein E" evidence="3">
    <location>
        <begin position="194"/>
        <end position="208"/>
    </location>
</feature>
<evidence type="ECO:0000313" key="6">
    <source>
        <dbReference type="Proteomes" id="UP000035579"/>
    </source>
</evidence>
<organism evidence="4 6">
    <name type="scientific">Archangium gephyra</name>
    <dbReference type="NCBI Taxonomy" id="48"/>
    <lineage>
        <taxon>Bacteria</taxon>
        <taxon>Pseudomonadati</taxon>
        <taxon>Myxococcota</taxon>
        <taxon>Myxococcia</taxon>
        <taxon>Myxococcales</taxon>
        <taxon>Cystobacterineae</taxon>
        <taxon>Archangiaceae</taxon>
        <taxon>Archangium</taxon>
    </lineage>
</organism>
<protein>
    <submittedName>
        <fullName evidence="4">Twitching motility protein PilT</fullName>
    </submittedName>
</protein>
<dbReference type="Gene3D" id="3.30.450.90">
    <property type="match status" value="1"/>
</dbReference>
<dbReference type="PROSITE" id="PS00662">
    <property type="entry name" value="T2SP_E"/>
    <property type="match status" value="1"/>
</dbReference>
<evidence type="ECO:0000256" key="1">
    <source>
        <dbReference type="ARBA" id="ARBA00006611"/>
    </source>
</evidence>
<sequence length="460" mass="49349">MELNEILQIALRGGASDIHLKAGLPPMFRVDGSLVPLKDGKRLPPEEVARMVFGIMNEFQKEKFKQSNEVDLAYGVPGLGRFRVNVFQQRGTIGAVMRVIPTKVMAIKELMLPPILEKICLDERGLILVTGTTGSGKSTTLAAMIDHINATETNHIMTIEDPIEFLIRDKRSIVNQREVGVDTMSFAQALKSALRQDPDVILVGEMRDHETIETALAAAETGHLVMSTLHTLDATETVNRIVSAFPPYQQKQVRIQLASVLKAVVSQRLIPRADGKGRVAAVEVLRCTARVKELIEDKDRTKEIPDAISQGFDTYGMQTFDQSLMSLVKQGLVTYEEAHRQATNPDDFALRFSGISATSDSKWDNFDGGGPKPVPGSASFGQNQQPAPAATPAPRAAPAAAAPRPAAPSSVPRPGVPAAPAAASRAGVPAVGAARPAAPAPAPAAPKAPAADDDFQIERF</sequence>
<evidence type="ECO:0000256" key="2">
    <source>
        <dbReference type="SAM" id="MobiDB-lite"/>
    </source>
</evidence>
<dbReference type="InterPro" id="IPR027417">
    <property type="entry name" value="P-loop_NTPase"/>
</dbReference>
<feature type="region of interest" description="Disordered" evidence="2">
    <location>
        <begin position="360"/>
        <end position="460"/>
    </location>
</feature>
<evidence type="ECO:0000313" key="5">
    <source>
        <dbReference type="EMBL" id="REG34534.1"/>
    </source>
</evidence>
<dbReference type="InterPro" id="IPR001482">
    <property type="entry name" value="T2SS/T4SS_dom"/>
</dbReference>
<name>A0AAC8TDD7_9BACT</name>
<dbReference type="KEGG" id="age:AA314_03349"/>
<dbReference type="Proteomes" id="UP000256345">
    <property type="component" value="Unassembled WGS sequence"/>
</dbReference>
<dbReference type="Proteomes" id="UP000035579">
    <property type="component" value="Chromosome"/>
</dbReference>
<gene>
    <name evidence="4" type="ORF">AA314_03349</name>
    <name evidence="5" type="ORF">ATI61_103434</name>
</gene>
<dbReference type="RefSeq" id="WP_047856233.1">
    <property type="nucleotide sequence ID" value="NZ_CP011509.1"/>
</dbReference>
<feature type="compositionally biased region" description="Low complexity" evidence="2">
    <location>
        <begin position="386"/>
        <end position="437"/>
    </location>
</feature>
<reference evidence="5 7" key="2">
    <citation type="submission" date="2018-08" db="EMBL/GenBank/DDBJ databases">
        <title>Genomic Encyclopedia of Archaeal and Bacterial Type Strains, Phase II (KMG-II): from individual species to whole genera.</title>
        <authorList>
            <person name="Goeker M."/>
        </authorList>
    </citation>
    <scope>NUCLEOTIDE SEQUENCE [LARGE SCALE GENOMIC DNA]</scope>
    <source>
        <strain evidence="5 7">DSM 2261</strain>
    </source>
</reference>
<feature type="compositionally biased region" description="Acidic residues" evidence="2">
    <location>
        <begin position="451"/>
        <end position="460"/>
    </location>
</feature>
<dbReference type="InterPro" id="IPR050921">
    <property type="entry name" value="T4SS_GSP_E_ATPase"/>
</dbReference>
<dbReference type="InterPro" id="IPR006321">
    <property type="entry name" value="PilT/PilU"/>
</dbReference>
<keyword evidence="7" id="KW-1185">Reference proteome</keyword>
<comment type="similarity">
    <text evidence="1">Belongs to the GSP E family.</text>
</comment>
<evidence type="ECO:0000313" key="4">
    <source>
        <dbReference type="EMBL" id="AKJ01723.1"/>
    </source>
</evidence>
<evidence type="ECO:0000259" key="3">
    <source>
        <dbReference type="PROSITE" id="PS00662"/>
    </source>
</evidence>
<dbReference type="CDD" id="cd01131">
    <property type="entry name" value="PilT"/>
    <property type="match status" value="1"/>
</dbReference>
<dbReference type="Gene3D" id="3.40.50.300">
    <property type="entry name" value="P-loop containing nucleotide triphosphate hydrolases"/>
    <property type="match status" value="1"/>
</dbReference>
<evidence type="ECO:0000313" key="7">
    <source>
        <dbReference type="Proteomes" id="UP000256345"/>
    </source>
</evidence>
<dbReference type="PANTHER" id="PTHR30486">
    <property type="entry name" value="TWITCHING MOTILITY PROTEIN PILT"/>
    <property type="match status" value="1"/>
</dbReference>
<dbReference type="SUPFAM" id="SSF52540">
    <property type="entry name" value="P-loop containing nucleoside triphosphate hydrolases"/>
    <property type="match status" value="1"/>
</dbReference>
<dbReference type="GO" id="GO:0016887">
    <property type="term" value="F:ATP hydrolysis activity"/>
    <property type="evidence" value="ECO:0007669"/>
    <property type="project" value="InterPro"/>
</dbReference>
<proteinExistence type="inferred from homology"/>
<dbReference type="NCBIfam" id="TIGR01420">
    <property type="entry name" value="pilT_fam"/>
    <property type="match status" value="1"/>
</dbReference>